<dbReference type="AlphaFoldDB" id="A0AAN7CM85"/>
<gene>
    <name evidence="2" type="ORF">C7999DRAFT_43739</name>
</gene>
<organism evidence="2 3">
    <name type="scientific">Corynascus novoguineensis</name>
    <dbReference type="NCBI Taxonomy" id="1126955"/>
    <lineage>
        <taxon>Eukaryota</taxon>
        <taxon>Fungi</taxon>
        <taxon>Dikarya</taxon>
        <taxon>Ascomycota</taxon>
        <taxon>Pezizomycotina</taxon>
        <taxon>Sordariomycetes</taxon>
        <taxon>Sordariomycetidae</taxon>
        <taxon>Sordariales</taxon>
        <taxon>Chaetomiaceae</taxon>
        <taxon>Corynascus</taxon>
    </lineage>
</organism>
<evidence type="ECO:0000313" key="3">
    <source>
        <dbReference type="Proteomes" id="UP001303647"/>
    </source>
</evidence>
<evidence type="ECO:0000256" key="1">
    <source>
        <dbReference type="SAM" id="MobiDB-lite"/>
    </source>
</evidence>
<sequence>MAPFVLDDDRQSSSETSSSSTDASASNGRTDVKTTGPAPTRAGLLQAAEADSAEDISVALEWKLLFPLLAPGAQDPHPGDGRRIVEARCAEDERGCLEQAHDCVAQTIRDVGEEAVTMHSLRKQGVEEKEFWSSGWVVKKANSAVPLDEEKALGGYVWVPVEICSPKMRFGDARTRGRMRRVLGALNSSHRLAANCSCEVHIHLGRMDGRPWSLPTLQRLGSFLWAAEPTLRSIRNPNSPNFDNTYTWGFAMRQRSRLAQQLGDGVPPAVGELEAIVDEQILDVLRGNPAIPAREVAAFGEIWKAASHLQLGQLLSGPEKMYRRLGFNFSAFGEEDERARRNPRTMEFRMMDGSVDTDLILGWLVICGTIAETAVTRSDRRFAAALSVSLAQREEREMGTLGDGRARDFRDVMQVLGVQEQHWRGFEDKIRREHQDDREHI</sequence>
<reference evidence="2" key="1">
    <citation type="journal article" date="2023" name="Mol. Phylogenet. Evol.">
        <title>Genome-scale phylogeny and comparative genomics of the fungal order Sordariales.</title>
        <authorList>
            <person name="Hensen N."/>
            <person name="Bonometti L."/>
            <person name="Westerberg I."/>
            <person name="Brannstrom I.O."/>
            <person name="Guillou S."/>
            <person name="Cros-Aarteil S."/>
            <person name="Calhoun S."/>
            <person name="Haridas S."/>
            <person name="Kuo A."/>
            <person name="Mondo S."/>
            <person name="Pangilinan J."/>
            <person name="Riley R."/>
            <person name="LaButti K."/>
            <person name="Andreopoulos B."/>
            <person name="Lipzen A."/>
            <person name="Chen C."/>
            <person name="Yan M."/>
            <person name="Daum C."/>
            <person name="Ng V."/>
            <person name="Clum A."/>
            <person name="Steindorff A."/>
            <person name="Ohm R.A."/>
            <person name="Martin F."/>
            <person name="Silar P."/>
            <person name="Natvig D.O."/>
            <person name="Lalanne C."/>
            <person name="Gautier V."/>
            <person name="Ament-Velasquez S.L."/>
            <person name="Kruys A."/>
            <person name="Hutchinson M.I."/>
            <person name="Powell A.J."/>
            <person name="Barry K."/>
            <person name="Miller A.N."/>
            <person name="Grigoriev I.V."/>
            <person name="Debuchy R."/>
            <person name="Gladieux P."/>
            <person name="Hiltunen Thoren M."/>
            <person name="Johannesson H."/>
        </authorList>
    </citation>
    <scope>NUCLEOTIDE SEQUENCE</scope>
    <source>
        <strain evidence="2">CBS 359.72</strain>
    </source>
</reference>
<protein>
    <recommendedName>
        <fullName evidence="4">Amidoligase enzyme-domain-containing protein</fullName>
    </recommendedName>
</protein>
<evidence type="ECO:0000313" key="2">
    <source>
        <dbReference type="EMBL" id="KAK4244635.1"/>
    </source>
</evidence>
<evidence type="ECO:0008006" key="4">
    <source>
        <dbReference type="Google" id="ProtNLM"/>
    </source>
</evidence>
<feature type="region of interest" description="Disordered" evidence="1">
    <location>
        <begin position="1"/>
        <end position="39"/>
    </location>
</feature>
<dbReference type="PANTHER" id="PTHR36847">
    <property type="entry name" value="AMIDOLIGASE ENZYME"/>
    <property type="match status" value="1"/>
</dbReference>
<comment type="caution">
    <text evidence="2">The sequence shown here is derived from an EMBL/GenBank/DDBJ whole genome shotgun (WGS) entry which is preliminary data.</text>
</comment>
<proteinExistence type="predicted"/>
<keyword evidence="3" id="KW-1185">Reference proteome</keyword>
<dbReference type="EMBL" id="MU857730">
    <property type="protein sequence ID" value="KAK4244635.1"/>
    <property type="molecule type" value="Genomic_DNA"/>
</dbReference>
<feature type="compositionally biased region" description="Low complexity" evidence="1">
    <location>
        <begin position="13"/>
        <end position="26"/>
    </location>
</feature>
<reference evidence="2" key="2">
    <citation type="submission" date="2023-05" db="EMBL/GenBank/DDBJ databases">
        <authorList>
            <consortium name="Lawrence Berkeley National Laboratory"/>
            <person name="Steindorff A."/>
            <person name="Hensen N."/>
            <person name="Bonometti L."/>
            <person name="Westerberg I."/>
            <person name="Brannstrom I.O."/>
            <person name="Guillou S."/>
            <person name="Cros-Aarteil S."/>
            <person name="Calhoun S."/>
            <person name="Haridas S."/>
            <person name="Kuo A."/>
            <person name="Mondo S."/>
            <person name="Pangilinan J."/>
            <person name="Riley R."/>
            <person name="Labutti K."/>
            <person name="Andreopoulos B."/>
            <person name="Lipzen A."/>
            <person name="Chen C."/>
            <person name="Yanf M."/>
            <person name="Daum C."/>
            <person name="Ng V."/>
            <person name="Clum A."/>
            <person name="Ohm R."/>
            <person name="Martin F."/>
            <person name="Silar P."/>
            <person name="Natvig D."/>
            <person name="Lalanne C."/>
            <person name="Gautier V."/>
            <person name="Ament-Velasquez S.L."/>
            <person name="Kruys A."/>
            <person name="Hutchinson M.I."/>
            <person name="Powell A.J."/>
            <person name="Barry K."/>
            <person name="Miller A.N."/>
            <person name="Grigoriev I.V."/>
            <person name="Debuchy R."/>
            <person name="Gladieux P."/>
            <person name="Thoren M.H."/>
            <person name="Johannesson H."/>
        </authorList>
    </citation>
    <scope>NUCLEOTIDE SEQUENCE</scope>
    <source>
        <strain evidence="2">CBS 359.72</strain>
    </source>
</reference>
<dbReference type="Proteomes" id="UP001303647">
    <property type="component" value="Unassembled WGS sequence"/>
</dbReference>
<accession>A0AAN7CM85</accession>
<dbReference type="PANTHER" id="PTHR36847:SF1">
    <property type="entry name" value="AMIDOLIGASE ENZYME"/>
    <property type="match status" value="1"/>
</dbReference>
<name>A0AAN7CM85_9PEZI</name>